<evidence type="ECO:0000256" key="1">
    <source>
        <dbReference type="SAM" id="MobiDB-lite"/>
    </source>
</evidence>
<feature type="compositionally biased region" description="Low complexity" evidence="1">
    <location>
        <begin position="61"/>
        <end position="70"/>
    </location>
</feature>
<sequence length="234" mass="26571">MSEPSAHIELASKPQHPEVDTLSDRRRRAVARWHAFAMYEEARVWREDQEAERARQRSTEQQDSQESQDAQGDKTVSPRKSCDSQEYGVSGVDTEQGTIDDDQQELMSSDKTKSVESHDEERMSYDGECRHGSAGSAESDSPAIRDDENPEKKQAVFARVESNRNHLHTPDFTRVYAKKVEMPIINHSASAGSHEDEGAMVPQTPAQEAKAEKKNGDVNHLDEEERKERSMMWE</sequence>
<protein>
    <submittedName>
        <fullName evidence="2">Uncharacterized protein</fullName>
    </submittedName>
</protein>
<organism evidence="2 3">
    <name type="scientific">Friedmanniomyces endolithicus</name>
    <dbReference type="NCBI Taxonomy" id="329885"/>
    <lineage>
        <taxon>Eukaryota</taxon>
        <taxon>Fungi</taxon>
        <taxon>Dikarya</taxon>
        <taxon>Ascomycota</taxon>
        <taxon>Pezizomycotina</taxon>
        <taxon>Dothideomycetes</taxon>
        <taxon>Dothideomycetidae</taxon>
        <taxon>Mycosphaerellales</taxon>
        <taxon>Teratosphaeriaceae</taxon>
        <taxon>Friedmanniomyces</taxon>
    </lineage>
</organism>
<feature type="compositionally biased region" description="Basic and acidic residues" evidence="1">
    <location>
        <begin position="15"/>
        <end position="24"/>
    </location>
</feature>
<dbReference type="Proteomes" id="UP001168146">
    <property type="component" value="Unassembled WGS sequence"/>
</dbReference>
<dbReference type="EMBL" id="JASUXU010000053">
    <property type="protein sequence ID" value="KAK0315059.1"/>
    <property type="molecule type" value="Genomic_DNA"/>
</dbReference>
<name>A0AAN6FFL0_9PEZI</name>
<feature type="compositionally biased region" description="Basic and acidic residues" evidence="1">
    <location>
        <begin position="108"/>
        <end position="131"/>
    </location>
</feature>
<comment type="caution">
    <text evidence="2">The sequence shown here is derived from an EMBL/GenBank/DDBJ whole genome shotgun (WGS) entry which is preliminary data.</text>
</comment>
<feature type="region of interest" description="Disordered" evidence="1">
    <location>
        <begin position="1"/>
        <end position="26"/>
    </location>
</feature>
<reference evidence="2" key="1">
    <citation type="submission" date="2021-12" db="EMBL/GenBank/DDBJ databases">
        <title>Black yeast isolated from Biological Soil Crust.</title>
        <authorList>
            <person name="Kurbessoian T."/>
        </authorList>
    </citation>
    <scope>NUCLEOTIDE SEQUENCE</scope>
    <source>
        <strain evidence="2">CCFEE 5208</strain>
    </source>
</reference>
<feature type="region of interest" description="Disordered" evidence="1">
    <location>
        <begin position="189"/>
        <end position="234"/>
    </location>
</feature>
<accession>A0AAN6FFL0</accession>
<feature type="compositionally biased region" description="Basic and acidic residues" evidence="1">
    <location>
        <begin position="41"/>
        <end position="60"/>
    </location>
</feature>
<dbReference type="AlphaFoldDB" id="A0AAN6FFL0"/>
<evidence type="ECO:0000313" key="2">
    <source>
        <dbReference type="EMBL" id="KAK0315059.1"/>
    </source>
</evidence>
<gene>
    <name evidence="2" type="ORF">LTR82_012840</name>
</gene>
<feature type="compositionally biased region" description="Basic and acidic residues" evidence="1">
    <location>
        <begin position="209"/>
        <end position="234"/>
    </location>
</feature>
<evidence type="ECO:0000313" key="3">
    <source>
        <dbReference type="Proteomes" id="UP001168146"/>
    </source>
</evidence>
<feature type="region of interest" description="Disordered" evidence="1">
    <location>
        <begin position="41"/>
        <end position="162"/>
    </location>
</feature>
<feature type="compositionally biased region" description="Basic and acidic residues" evidence="1">
    <location>
        <begin position="143"/>
        <end position="154"/>
    </location>
</feature>
<proteinExistence type="predicted"/>